<name>A0AAN6GN11_9BASI</name>
<protein>
    <submittedName>
        <fullName evidence="2">Uncharacterized protein</fullName>
    </submittedName>
</protein>
<gene>
    <name evidence="2" type="ORF">OC846_005421</name>
</gene>
<feature type="compositionally biased region" description="Polar residues" evidence="1">
    <location>
        <begin position="14"/>
        <end position="31"/>
    </location>
</feature>
<feature type="compositionally biased region" description="Acidic residues" evidence="1">
    <location>
        <begin position="130"/>
        <end position="158"/>
    </location>
</feature>
<feature type="region of interest" description="Disordered" evidence="1">
    <location>
        <begin position="1"/>
        <end position="193"/>
    </location>
</feature>
<dbReference type="Proteomes" id="UP001176517">
    <property type="component" value="Unassembled WGS sequence"/>
</dbReference>
<sequence length="324" mass="34229">MSFAGKKKGGFSLGTGSTPPVKSSLKASPSSKGKGRATHGDDDDEADEDDEDEIFQDDDDFDDEDEDDDFDLDAGAQDDDEPDTDEEIEAAKAAQSQSSKTAKRKRRATSPGAFGATLQSLLGAGPSGSADDEGPDSEDDGADTDDGEDADEDDDDDENVRQHKKARKLGPPAGAPPSSINTFTTAGGAAGSRPSAILSLAPHLRRTLQSQKINAKAARLAIQQRKMREERAHITDVISGWGPPGVAPGIDEEAWERGLAAKKERKNAGGMGAGSNLSFGKAKMLLGGVVSVDETDEEQRAWLEEGGSRAYERKLRKVAQRGGE</sequence>
<feature type="compositionally biased region" description="Acidic residues" evidence="1">
    <location>
        <begin position="41"/>
        <end position="88"/>
    </location>
</feature>
<feature type="compositionally biased region" description="Low complexity" evidence="1">
    <location>
        <begin position="91"/>
        <end position="100"/>
    </location>
</feature>
<dbReference type="GO" id="GO:0006364">
    <property type="term" value="P:rRNA processing"/>
    <property type="evidence" value="ECO:0007669"/>
    <property type="project" value="InterPro"/>
</dbReference>
<evidence type="ECO:0000256" key="1">
    <source>
        <dbReference type="SAM" id="MobiDB-lite"/>
    </source>
</evidence>
<reference evidence="2" key="1">
    <citation type="journal article" date="2023" name="PhytoFront">
        <title>Draft Genome Resources of Seven Strains of Tilletia horrida, Causal Agent of Kernel Smut of Rice.</title>
        <authorList>
            <person name="Khanal S."/>
            <person name="Antony Babu S."/>
            <person name="Zhou X.G."/>
        </authorList>
    </citation>
    <scope>NUCLEOTIDE SEQUENCE</scope>
    <source>
        <strain evidence="2">TX6</strain>
    </source>
</reference>
<dbReference type="Pfam" id="PF07890">
    <property type="entry name" value="Rrp15p"/>
    <property type="match status" value="1"/>
</dbReference>
<evidence type="ECO:0000313" key="3">
    <source>
        <dbReference type="Proteomes" id="UP001176517"/>
    </source>
</evidence>
<organism evidence="2 3">
    <name type="scientific">Tilletia horrida</name>
    <dbReference type="NCBI Taxonomy" id="155126"/>
    <lineage>
        <taxon>Eukaryota</taxon>
        <taxon>Fungi</taxon>
        <taxon>Dikarya</taxon>
        <taxon>Basidiomycota</taxon>
        <taxon>Ustilaginomycotina</taxon>
        <taxon>Exobasidiomycetes</taxon>
        <taxon>Tilletiales</taxon>
        <taxon>Tilletiaceae</taxon>
        <taxon>Tilletia</taxon>
    </lineage>
</organism>
<accession>A0AAN6GN11</accession>
<proteinExistence type="predicted"/>
<evidence type="ECO:0000313" key="2">
    <source>
        <dbReference type="EMBL" id="KAK0546093.1"/>
    </source>
</evidence>
<comment type="caution">
    <text evidence="2">The sequence shown here is derived from an EMBL/GenBank/DDBJ whole genome shotgun (WGS) entry which is preliminary data.</text>
</comment>
<dbReference type="AlphaFoldDB" id="A0AAN6GN11"/>
<keyword evidence="3" id="KW-1185">Reference proteome</keyword>
<dbReference type="InterPro" id="IPR012459">
    <property type="entry name" value="Rrp15"/>
</dbReference>
<dbReference type="EMBL" id="JAPDMZ010000206">
    <property type="protein sequence ID" value="KAK0546093.1"/>
    <property type="molecule type" value="Genomic_DNA"/>
</dbReference>